<sequence>MSQGILFIKLLLLHYATQSSDVTHANCNDDVPLMCPGVDLDSMNFYSVTWYKLSNLKRQGIIRRDKGAEVPHYYNFSREVEFGEKYSLFLQSVKPEDAGAYECYISANVGSQNLNLQVNLTVGECVTLAEPTTVTNATTPSNSLCNKQAQDLPVIWSIGGYVAVGVTKIILSLISILVIRAIHIRSERRRQQQQWRR</sequence>
<dbReference type="InterPro" id="IPR036179">
    <property type="entry name" value="Ig-like_dom_sf"/>
</dbReference>
<feature type="transmembrane region" description="Helical" evidence="1">
    <location>
        <begin position="154"/>
        <end position="182"/>
    </location>
</feature>
<evidence type="ECO:0000256" key="2">
    <source>
        <dbReference type="SAM" id="SignalP"/>
    </source>
</evidence>
<reference evidence="4" key="2">
    <citation type="submission" date="2025-08" db="UniProtKB">
        <authorList>
            <consortium name="Ensembl"/>
        </authorList>
    </citation>
    <scope>IDENTIFICATION</scope>
</reference>
<keyword evidence="2" id="KW-0732">Signal</keyword>
<accession>A0A671UAG2</accession>
<keyword evidence="1" id="KW-0812">Transmembrane</keyword>
<protein>
    <submittedName>
        <fullName evidence="4">Si:dkey-109a10.2</fullName>
    </submittedName>
</protein>
<dbReference type="PROSITE" id="PS50835">
    <property type="entry name" value="IG_LIKE"/>
    <property type="match status" value="1"/>
</dbReference>
<feature type="signal peptide" evidence="2">
    <location>
        <begin position="1"/>
        <end position="19"/>
    </location>
</feature>
<dbReference type="PANTHER" id="PTHR15193">
    <property type="entry name" value="CD83 ANTIGEN"/>
    <property type="match status" value="1"/>
</dbReference>
<dbReference type="InterPro" id="IPR013106">
    <property type="entry name" value="Ig_V-set"/>
</dbReference>
<dbReference type="SMART" id="SM00409">
    <property type="entry name" value="IG"/>
    <property type="match status" value="1"/>
</dbReference>
<name>A0A671UAG2_SPAAU</name>
<dbReference type="OMA" id="FLSVTWY"/>
<dbReference type="AlphaFoldDB" id="A0A671UAG2"/>
<dbReference type="Gene3D" id="2.60.40.10">
    <property type="entry name" value="Immunoglobulins"/>
    <property type="match status" value="1"/>
</dbReference>
<keyword evidence="5" id="KW-1185">Reference proteome</keyword>
<proteinExistence type="predicted"/>
<dbReference type="GeneTree" id="ENSGT00990000203733"/>
<dbReference type="Pfam" id="PF07686">
    <property type="entry name" value="V-set"/>
    <property type="match status" value="1"/>
</dbReference>
<evidence type="ECO:0000313" key="5">
    <source>
        <dbReference type="Proteomes" id="UP000472265"/>
    </source>
</evidence>
<feature type="chain" id="PRO_5025405472" evidence="2">
    <location>
        <begin position="20"/>
        <end position="197"/>
    </location>
</feature>
<organism evidence="4 5">
    <name type="scientific">Sparus aurata</name>
    <name type="common">Gilthead sea bream</name>
    <dbReference type="NCBI Taxonomy" id="8175"/>
    <lineage>
        <taxon>Eukaryota</taxon>
        <taxon>Metazoa</taxon>
        <taxon>Chordata</taxon>
        <taxon>Craniata</taxon>
        <taxon>Vertebrata</taxon>
        <taxon>Euteleostomi</taxon>
        <taxon>Actinopterygii</taxon>
        <taxon>Neopterygii</taxon>
        <taxon>Teleostei</taxon>
        <taxon>Neoteleostei</taxon>
        <taxon>Acanthomorphata</taxon>
        <taxon>Eupercaria</taxon>
        <taxon>Spariformes</taxon>
        <taxon>Sparidae</taxon>
        <taxon>Sparus</taxon>
    </lineage>
</organism>
<keyword evidence="1" id="KW-1133">Transmembrane helix</keyword>
<evidence type="ECO:0000256" key="1">
    <source>
        <dbReference type="SAM" id="Phobius"/>
    </source>
</evidence>
<dbReference type="InParanoid" id="A0A671UAG2"/>
<feature type="domain" description="Ig-like" evidence="3">
    <location>
        <begin position="28"/>
        <end position="121"/>
    </location>
</feature>
<dbReference type="InterPro" id="IPR013783">
    <property type="entry name" value="Ig-like_fold"/>
</dbReference>
<dbReference type="InterPro" id="IPR003599">
    <property type="entry name" value="Ig_sub"/>
</dbReference>
<dbReference type="PANTHER" id="PTHR15193:SF2">
    <property type="match status" value="1"/>
</dbReference>
<reference evidence="4" key="1">
    <citation type="submission" date="2021-04" db="EMBL/GenBank/DDBJ databases">
        <authorList>
            <consortium name="Wellcome Sanger Institute Data Sharing"/>
        </authorList>
    </citation>
    <scope>NUCLEOTIDE SEQUENCE [LARGE SCALE GENOMIC DNA]</scope>
</reference>
<dbReference type="Ensembl" id="ENSSAUT00010010430.1">
    <property type="protein sequence ID" value="ENSSAUP00010009794.1"/>
    <property type="gene ID" value="ENSSAUG00010004814.1"/>
</dbReference>
<reference evidence="4" key="3">
    <citation type="submission" date="2025-09" db="UniProtKB">
        <authorList>
            <consortium name="Ensembl"/>
        </authorList>
    </citation>
    <scope>IDENTIFICATION</scope>
</reference>
<keyword evidence="1" id="KW-0472">Membrane</keyword>
<dbReference type="SUPFAM" id="SSF48726">
    <property type="entry name" value="Immunoglobulin"/>
    <property type="match status" value="1"/>
</dbReference>
<dbReference type="InterPro" id="IPR007110">
    <property type="entry name" value="Ig-like_dom"/>
</dbReference>
<dbReference type="Proteomes" id="UP000472265">
    <property type="component" value="Chromosome 7"/>
</dbReference>
<evidence type="ECO:0000259" key="3">
    <source>
        <dbReference type="PROSITE" id="PS50835"/>
    </source>
</evidence>
<evidence type="ECO:0000313" key="4">
    <source>
        <dbReference type="Ensembl" id="ENSSAUP00010009794.1"/>
    </source>
</evidence>